<dbReference type="Pfam" id="PF00296">
    <property type="entry name" value="Bac_luciferase"/>
    <property type="match status" value="1"/>
</dbReference>
<evidence type="ECO:0000256" key="3">
    <source>
        <dbReference type="ARBA" id="ARBA00023002"/>
    </source>
</evidence>
<accession>A0AAW4XKT3</accession>
<evidence type="ECO:0000313" key="7">
    <source>
        <dbReference type="Proteomes" id="UP001198630"/>
    </source>
</evidence>
<dbReference type="InterPro" id="IPR036661">
    <property type="entry name" value="Luciferase-like_sf"/>
</dbReference>
<dbReference type="NCBIfam" id="TIGR03619">
    <property type="entry name" value="F420_Rv2161c"/>
    <property type="match status" value="1"/>
</dbReference>
<organism evidence="6 7">
    <name type="scientific">Rhodococcus rhodochrous</name>
    <dbReference type="NCBI Taxonomy" id="1829"/>
    <lineage>
        <taxon>Bacteria</taxon>
        <taxon>Bacillati</taxon>
        <taxon>Actinomycetota</taxon>
        <taxon>Actinomycetes</taxon>
        <taxon>Mycobacteriales</taxon>
        <taxon>Nocardiaceae</taxon>
        <taxon>Rhodococcus</taxon>
    </lineage>
</organism>
<dbReference type="SUPFAM" id="SSF51679">
    <property type="entry name" value="Bacterial luciferase-like"/>
    <property type="match status" value="1"/>
</dbReference>
<proteinExistence type="predicted"/>
<dbReference type="Gene3D" id="3.20.20.30">
    <property type="entry name" value="Luciferase-like domain"/>
    <property type="match status" value="1"/>
</dbReference>
<gene>
    <name evidence="6" type="ORF">LQ384_20470</name>
</gene>
<dbReference type="PANTHER" id="PTHR42847">
    <property type="entry name" value="ALKANESULFONATE MONOOXYGENASE"/>
    <property type="match status" value="1"/>
</dbReference>
<dbReference type="InterPro" id="IPR019921">
    <property type="entry name" value="Lucif-like_OxRdtase_Rv2161c"/>
</dbReference>
<name>A0AAW4XKT3_RHORH</name>
<evidence type="ECO:0000313" key="6">
    <source>
        <dbReference type="EMBL" id="MCD2113489.1"/>
    </source>
</evidence>
<sequence>MTAGSITFGVKLPNLSPLASRDAILTTGTTAERLGFDAVWASDHVVFTPTTEHDHPDRRFPVGFDTPAVDPLIALSLVAGATERVELGTSVLVLANRNPVVVAKSWASLDLLAPGRVVAGIGTGWQENEFQALGAGERFRRRGSATAEFIDILRTCWSDPSDGFSGEFYSFGPLFFEPRPTKEIPILLAGRTSRGLRRVASHGDGFHGTNLSPEAAREAITRIEEYAVEYGREHLSRRYTTLCELDLRDRPVRPDEDYDGIHLVGTPEQVAERVRAFAAAGIAHLALRVRALSGSTRKEVSNELSVSAGTEQLERFEAEVTPLLA</sequence>
<dbReference type="EC" id="1.-.-.-" evidence="6"/>
<protein>
    <submittedName>
        <fullName evidence="6">TIGR03619 family F420-dependent LLM class oxidoreductase</fullName>
        <ecNumber evidence="6">1.-.-.-</ecNumber>
    </submittedName>
</protein>
<dbReference type="CDD" id="cd01097">
    <property type="entry name" value="Tetrahydromethanopterin_reductase"/>
    <property type="match status" value="1"/>
</dbReference>
<dbReference type="EMBL" id="JAJNCO010000012">
    <property type="protein sequence ID" value="MCD2113489.1"/>
    <property type="molecule type" value="Genomic_DNA"/>
</dbReference>
<reference evidence="6" key="1">
    <citation type="submission" date="2021-11" db="EMBL/GenBank/DDBJ databases">
        <title>Development of a sustainable strategy for remediation of hydrocarbon-contaminated territories based on the waste exchange concept.</title>
        <authorList>
            <person name="Elkin A."/>
        </authorList>
    </citation>
    <scope>NUCLEOTIDE SEQUENCE</scope>
    <source>
        <strain evidence="6">IEGM 757</strain>
    </source>
</reference>
<dbReference type="GO" id="GO:0008726">
    <property type="term" value="F:alkanesulfonate monooxygenase activity"/>
    <property type="evidence" value="ECO:0007669"/>
    <property type="project" value="TreeGrafter"/>
</dbReference>
<comment type="caution">
    <text evidence="6">The sequence shown here is derived from an EMBL/GenBank/DDBJ whole genome shotgun (WGS) entry which is preliminary data.</text>
</comment>
<dbReference type="InterPro" id="IPR050172">
    <property type="entry name" value="SsuD_RutA_monooxygenase"/>
</dbReference>
<dbReference type="RefSeq" id="WP_230791846.1">
    <property type="nucleotide sequence ID" value="NZ_JAJNCO010000012.1"/>
</dbReference>
<feature type="domain" description="Luciferase-like" evidence="5">
    <location>
        <begin position="20"/>
        <end position="233"/>
    </location>
</feature>
<keyword evidence="4" id="KW-0503">Monooxygenase</keyword>
<keyword evidence="3 6" id="KW-0560">Oxidoreductase</keyword>
<evidence type="ECO:0000256" key="1">
    <source>
        <dbReference type="ARBA" id="ARBA00022630"/>
    </source>
</evidence>
<dbReference type="Proteomes" id="UP001198630">
    <property type="component" value="Unassembled WGS sequence"/>
</dbReference>
<dbReference type="AlphaFoldDB" id="A0AAW4XKT3"/>
<dbReference type="PANTHER" id="PTHR42847:SF4">
    <property type="entry name" value="ALKANESULFONATE MONOOXYGENASE-RELATED"/>
    <property type="match status" value="1"/>
</dbReference>
<keyword evidence="2" id="KW-0288">FMN</keyword>
<evidence type="ECO:0000256" key="2">
    <source>
        <dbReference type="ARBA" id="ARBA00022643"/>
    </source>
</evidence>
<evidence type="ECO:0000256" key="4">
    <source>
        <dbReference type="ARBA" id="ARBA00023033"/>
    </source>
</evidence>
<dbReference type="GO" id="GO:0046306">
    <property type="term" value="P:alkanesulfonate catabolic process"/>
    <property type="evidence" value="ECO:0007669"/>
    <property type="project" value="TreeGrafter"/>
</dbReference>
<keyword evidence="1" id="KW-0285">Flavoprotein</keyword>
<dbReference type="InterPro" id="IPR011251">
    <property type="entry name" value="Luciferase-like_dom"/>
</dbReference>
<evidence type="ECO:0000259" key="5">
    <source>
        <dbReference type="Pfam" id="PF00296"/>
    </source>
</evidence>